<sequence>MAEHHHLFIVGHSSRTKTMRKGETVRFHRVSRTIMKVPHVRVIKYAVLFVIVRKLYIT</sequence>
<protein>
    <submittedName>
        <fullName evidence="1">Uncharacterized protein</fullName>
    </submittedName>
</protein>
<dbReference type="EMBL" id="GBXM01052474">
    <property type="protein sequence ID" value="JAH56103.1"/>
    <property type="molecule type" value="Transcribed_RNA"/>
</dbReference>
<reference evidence="1" key="2">
    <citation type="journal article" date="2015" name="Fish Shellfish Immunol.">
        <title>Early steps in the European eel (Anguilla anguilla)-Vibrio vulnificus interaction in the gills: Role of the RtxA13 toxin.</title>
        <authorList>
            <person name="Callol A."/>
            <person name="Pajuelo D."/>
            <person name="Ebbesson L."/>
            <person name="Teles M."/>
            <person name="MacKenzie S."/>
            <person name="Amaro C."/>
        </authorList>
    </citation>
    <scope>NUCLEOTIDE SEQUENCE</scope>
</reference>
<name>A0A0E9TTM8_ANGAN</name>
<evidence type="ECO:0000313" key="1">
    <source>
        <dbReference type="EMBL" id="JAH56103.1"/>
    </source>
</evidence>
<accession>A0A0E9TTM8</accession>
<reference evidence="1" key="1">
    <citation type="submission" date="2014-11" db="EMBL/GenBank/DDBJ databases">
        <authorList>
            <person name="Amaro Gonzalez C."/>
        </authorList>
    </citation>
    <scope>NUCLEOTIDE SEQUENCE</scope>
</reference>
<organism evidence="1">
    <name type="scientific">Anguilla anguilla</name>
    <name type="common">European freshwater eel</name>
    <name type="synonym">Muraena anguilla</name>
    <dbReference type="NCBI Taxonomy" id="7936"/>
    <lineage>
        <taxon>Eukaryota</taxon>
        <taxon>Metazoa</taxon>
        <taxon>Chordata</taxon>
        <taxon>Craniata</taxon>
        <taxon>Vertebrata</taxon>
        <taxon>Euteleostomi</taxon>
        <taxon>Actinopterygii</taxon>
        <taxon>Neopterygii</taxon>
        <taxon>Teleostei</taxon>
        <taxon>Anguilliformes</taxon>
        <taxon>Anguillidae</taxon>
        <taxon>Anguilla</taxon>
    </lineage>
</organism>
<dbReference type="AlphaFoldDB" id="A0A0E9TTM8"/>
<proteinExistence type="predicted"/>